<reference evidence="1" key="1">
    <citation type="submission" date="2016-05" db="EMBL/GenBank/DDBJ databases">
        <title>Microbial consortia oxidize butane by reversing methanogenesis.</title>
        <authorList>
            <person name="Laso-Perez R."/>
            <person name="Richter M."/>
            <person name="Wegener G."/>
            <person name="Musat F."/>
        </authorList>
    </citation>
    <scope>NUCLEOTIDE SEQUENCE [LARGE SCALE GENOMIC DNA]</scope>
    <source>
        <strain evidence="1">BOX2</strain>
    </source>
</reference>
<dbReference type="EMBL" id="LYOS01000001">
    <property type="protein sequence ID" value="OFV68785.1"/>
    <property type="molecule type" value="Genomic_DNA"/>
</dbReference>
<proteinExistence type="predicted"/>
<comment type="caution">
    <text evidence="1">The sequence shown here is derived from an EMBL/GenBank/DDBJ whole genome shotgun (WGS) entry which is preliminary data.</text>
</comment>
<gene>
    <name evidence="1" type="ORF">SCAL_000461</name>
</gene>
<dbReference type="Proteomes" id="UP000186940">
    <property type="component" value="Unassembled WGS sequence"/>
</dbReference>
<evidence type="ECO:0000313" key="1">
    <source>
        <dbReference type="EMBL" id="OFV68785.1"/>
    </source>
</evidence>
<evidence type="ECO:0000313" key="2">
    <source>
        <dbReference type="Proteomes" id="UP000186940"/>
    </source>
</evidence>
<name>A0A1F2PCM1_9EURY</name>
<dbReference type="AlphaFoldDB" id="A0A1F2PCM1"/>
<organism evidence="1 2">
    <name type="scientific">Candidatus Syntropharchaeum caldarium</name>
    <dbReference type="NCBI Taxonomy" id="1838285"/>
    <lineage>
        <taxon>Archaea</taxon>
        <taxon>Methanobacteriati</taxon>
        <taxon>Methanobacteriota</taxon>
        <taxon>Stenosarchaea group</taxon>
        <taxon>Methanomicrobia</taxon>
        <taxon>Methanosarcinales</taxon>
        <taxon>ANME-2 cluster</taxon>
        <taxon>Candidatus Syntropharchaeum</taxon>
    </lineage>
</organism>
<sequence>MIDEIKKRLPIKNALAFRWVFDEARSLSEIEERFEGYYYITKPRKDILVTSAFLKPYVICVIIQRSENGGDLLVIQTFAGRYPYEKVLGGAYFYATRAGIRIIEEEDSLL</sequence>
<protein>
    <submittedName>
        <fullName evidence="1">Uncharacterized protein</fullName>
    </submittedName>
</protein>
<accession>A0A1F2PCM1</accession>
<keyword evidence="2" id="KW-1185">Reference proteome</keyword>